<dbReference type="SUPFAM" id="SSF54928">
    <property type="entry name" value="RNA-binding domain, RBD"/>
    <property type="match status" value="2"/>
</dbReference>
<dbReference type="CDD" id="cd12635">
    <property type="entry name" value="RRM2_CELF3_4_5_6"/>
    <property type="match status" value="1"/>
</dbReference>
<dbReference type="SMART" id="SM00360">
    <property type="entry name" value="RRM"/>
    <property type="match status" value="3"/>
</dbReference>
<feature type="region of interest" description="Disordered" evidence="4">
    <location>
        <begin position="261"/>
        <end position="285"/>
    </location>
</feature>
<feature type="domain" description="RRM" evidence="5">
    <location>
        <begin position="640"/>
        <end position="733"/>
    </location>
</feature>
<dbReference type="InterPro" id="IPR035979">
    <property type="entry name" value="RBD_domain_sf"/>
</dbReference>
<sequence length="741" mass="77170">MDSGVDMRETSHSTSSCSSRVETYSTDSSSTTSSSNERRGGLGTTTSASATATSTAPVGGVNALKLFIGQIPRFMNEADIRPIFEEFGPISDILVLRDKLTGIHKGCAFITFCKRDSAVRCQETLHEKKILPGMARPLQVKAADCERKSGLLYPSISTRTLIGGLVGEDGGGGGGGGGGGRRAQNDCLPACSPRLSVFVFSSLRVVLSFVSLLSVHSSILPSLRPFLRSFVRPSRCSTLGCDRPVVVTCTMLQSNAKKCASGKDTDSVKAEEGKSETSTSVTKVDKAQDEERKLFVGMLSKQQNEEDVRRIFEPFGTIEECTILRDQAGNSKGCAFVKFSSQSEAQSAIVSLHGSQTMPGASSSIVVKFADTEKERHSRKLQQLIGPLGVFNPALALSQLGNTAYTQILENLSQTTGYINPVAALALQLQQVQQLAAATNPAAIAGLGLSPAQGLPLFPSPAGPNGPSATTSTHQHHPQPTHLGGNSANGVGGHVQNSAAAAAAAAAAVNTAPPITVAAAGPNQSAAAATSGPPISLCNGGAAALSAALAANQQNNMALAAAALVAGAGLNGPTPGINLNSLASPIPTLATADPLSHLYHNYAHYGLSPYGQGTPAPLPQIASLAQQALNLPVQQKEGSRDLILTGRPFNGNIDRNGLFHWTGGMQPLHLSPAPGVWRSRAGSNVYAVWNATSQSKCFGFVSFDNPANALAAIQAMNGFQIGMKRLKVQLKRPKNDSSKPY</sequence>
<feature type="compositionally biased region" description="Low complexity" evidence="4">
    <location>
        <begin position="12"/>
        <end position="35"/>
    </location>
</feature>
<feature type="region of interest" description="Disordered" evidence="4">
    <location>
        <begin position="1"/>
        <end position="54"/>
    </location>
</feature>
<gene>
    <name evidence="6" type="ORF">TcWFU_002754</name>
</gene>
<feature type="region of interest" description="Disordered" evidence="4">
    <location>
        <begin position="455"/>
        <end position="494"/>
    </location>
</feature>
<keyword evidence="7" id="KW-1185">Reference proteome</keyword>
<evidence type="ECO:0000256" key="3">
    <source>
        <dbReference type="PROSITE-ProRule" id="PRU00176"/>
    </source>
</evidence>
<dbReference type="Gene3D" id="3.30.70.330">
    <property type="match status" value="3"/>
</dbReference>
<keyword evidence="1" id="KW-0677">Repeat</keyword>
<evidence type="ECO:0000256" key="1">
    <source>
        <dbReference type="ARBA" id="ARBA00022737"/>
    </source>
</evidence>
<reference evidence="6 7" key="1">
    <citation type="journal article" date="2022" name="Front. Cell. Infect. Microbiol.">
        <title>The Genomes of Two Strains of Taenia crassiceps the Animal Model for the Study of Human Cysticercosis.</title>
        <authorList>
            <person name="Bobes R.J."/>
            <person name="Estrada K."/>
            <person name="Rios-Valencia D.G."/>
            <person name="Calderon-Gallegos A."/>
            <person name="de la Torre P."/>
            <person name="Carrero J.C."/>
            <person name="Sanchez-Flores A."/>
            <person name="Laclette J.P."/>
        </authorList>
    </citation>
    <scope>NUCLEOTIDE SEQUENCE [LARGE SCALE GENOMIC DNA]</scope>
    <source>
        <strain evidence="6">WFUcys</strain>
    </source>
</reference>
<dbReference type="Proteomes" id="UP001651158">
    <property type="component" value="Unassembled WGS sequence"/>
</dbReference>
<evidence type="ECO:0000259" key="5">
    <source>
        <dbReference type="PROSITE" id="PS50102"/>
    </source>
</evidence>
<dbReference type="Pfam" id="PF00076">
    <property type="entry name" value="RRM_1"/>
    <property type="match status" value="3"/>
</dbReference>
<evidence type="ECO:0000256" key="2">
    <source>
        <dbReference type="ARBA" id="ARBA00022884"/>
    </source>
</evidence>
<comment type="caution">
    <text evidence="6">The sequence shown here is derived from an EMBL/GenBank/DDBJ whole genome shotgun (WGS) entry which is preliminary data.</text>
</comment>
<evidence type="ECO:0000313" key="6">
    <source>
        <dbReference type="EMBL" id="KAL5105714.1"/>
    </source>
</evidence>
<evidence type="ECO:0000313" key="7">
    <source>
        <dbReference type="Proteomes" id="UP001651158"/>
    </source>
</evidence>
<name>A0ABR4Q8A0_9CEST</name>
<dbReference type="InterPro" id="IPR012677">
    <property type="entry name" value="Nucleotide-bd_a/b_plait_sf"/>
</dbReference>
<feature type="domain" description="RRM" evidence="5">
    <location>
        <begin position="292"/>
        <end position="372"/>
    </location>
</feature>
<feature type="compositionally biased region" description="Basic and acidic residues" evidence="4">
    <location>
        <begin position="261"/>
        <end position="275"/>
    </location>
</feature>
<proteinExistence type="predicted"/>
<dbReference type="InterPro" id="IPR000504">
    <property type="entry name" value="RRM_dom"/>
</dbReference>
<protein>
    <recommendedName>
        <fullName evidence="5">RRM domain-containing protein</fullName>
    </recommendedName>
</protein>
<dbReference type="PROSITE" id="PS50102">
    <property type="entry name" value="RRM"/>
    <property type="match status" value="3"/>
</dbReference>
<organism evidence="6 7">
    <name type="scientific">Taenia crassiceps</name>
    <dbReference type="NCBI Taxonomy" id="6207"/>
    <lineage>
        <taxon>Eukaryota</taxon>
        <taxon>Metazoa</taxon>
        <taxon>Spiralia</taxon>
        <taxon>Lophotrochozoa</taxon>
        <taxon>Platyhelminthes</taxon>
        <taxon>Cestoda</taxon>
        <taxon>Eucestoda</taxon>
        <taxon>Cyclophyllidea</taxon>
        <taxon>Taeniidae</taxon>
        <taxon>Taenia</taxon>
    </lineage>
</organism>
<accession>A0ABR4Q8A0</accession>
<keyword evidence="2 3" id="KW-0694">RNA-binding</keyword>
<feature type="compositionally biased region" description="Basic and acidic residues" evidence="4">
    <location>
        <begin position="1"/>
        <end position="11"/>
    </location>
</feature>
<feature type="domain" description="RRM" evidence="5">
    <location>
        <begin position="64"/>
        <end position="145"/>
    </location>
</feature>
<dbReference type="EMBL" id="JAKROA010000007">
    <property type="protein sequence ID" value="KAL5105714.1"/>
    <property type="molecule type" value="Genomic_DNA"/>
</dbReference>
<feature type="compositionally biased region" description="Low complexity" evidence="4">
    <location>
        <begin position="44"/>
        <end position="54"/>
    </location>
</feature>
<dbReference type="PANTHER" id="PTHR24012">
    <property type="entry name" value="RNA BINDING PROTEIN"/>
    <property type="match status" value="1"/>
</dbReference>
<evidence type="ECO:0000256" key="4">
    <source>
        <dbReference type="SAM" id="MobiDB-lite"/>
    </source>
</evidence>